<gene>
    <name evidence="2" type="ORF">MNV_40033</name>
</gene>
<keyword evidence="1" id="KW-0472">Membrane</keyword>
<keyword evidence="1" id="KW-1133">Transmembrane helix</keyword>
<dbReference type="AlphaFoldDB" id="A0A284VQK6"/>
<keyword evidence="3" id="KW-1185">Reference proteome</keyword>
<feature type="transmembrane region" description="Helical" evidence="1">
    <location>
        <begin position="302"/>
        <end position="324"/>
    </location>
</feature>
<evidence type="ECO:0000256" key="1">
    <source>
        <dbReference type="SAM" id="Phobius"/>
    </source>
</evidence>
<evidence type="ECO:0000313" key="2">
    <source>
        <dbReference type="EMBL" id="SNQ61565.1"/>
    </source>
</evidence>
<feature type="transmembrane region" description="Helical" evidence="1">
    <location>
        <begin position="105"/>
        <end position="126"/>
    </location>
</feature>
<feature type="transmembrane region" description="Helical" evidence="1">
    <location>
        <begin position="225"/>
        <end position="250"/>
    </location>
</feature>
<feature type="transmembrane region" description="Helical" evidence="1">
    <location>
        <begin position="147"/>
        <end position="172"/>
    </location>
</feature>
<dbReference type="RefSeq" id="WP_143311762.1">
    <property type="nucleotide sequence ID" value="NZ_FZMP01000185.1"/>
</dbReference>
<evidence type="ECO:0000313" key="3">
    <source>
        <dbReference type="Proteomes" id="UP000218615"/>
    </source>
</evidence>
<feature type="transmembrane region" description="Helical" evidence="1">
    <location>
        <begin position="330"/>
        <end position="351"/>
    </location>
</feature>
<sequence>MKRPIVYITILILLSIYTTGSIHFDYRFPFHTDEWDNIKISQEILKEKKLVEYNPFLPGNPYYLNFNEEGHGVANTSSARWELNYNLFIALSSLFTGIPPLDTGLILPTVFVFIMSFNTFILVRYLTKNDLPALISAIFVMTLKSDVFFLGPWFLVAASFGLALIPLIFYLFLKSRVSNKYLPVLLFVFAVTTLAHPASAIIFVPIFGLYIAFNPHNIKQYKNKLLIFVAILFVLLFVLVPFDGSVAGYAAKVLKILTFSRSTPINGFFAMMQFPVYMGIIAFGLSIFGFSKAMSDNEAKILPLSVDALLILILAYIYLGYAFFAPYERVVMYMAELLLILAGIGLFYIYISIKNKKIAVALVVIILALQVNSILAYKKDIPLVMEPEEYGPILWLKDNTPQDAVILATPRISGAIGVISDRKVVSLLRGRLGSSQESVNKSLDFFRGDTEMKEKLLPEFKPNYIYSKGEINMSSLRLVHNENNIYIYEVR</sequence>
<accession>A0A284VQK6</accession>
<feature type="transmembrane region" description="Helical" evidence="1">
    <location>
        <begin position="184"/>
        <end position="213"/>
    </location>
</feature>
<feature type="transmembrane region" description="Helical" evidence="1">
    <location>
        <begin position="270"/>
        <end position="290"/>
    </location>
</feature>
<protein>
    <recommendedName>
        <fullName evidence="4">Glycosyltransferase RgtA/B/C/D-like domain-containing protein</fullName>
    </recommendedName>
</protein>
<dbReference type="EMBL" id="FZMP01000185">
    <property type="protein sequence ID" value="SNQ61565.1"/>
    <property type="molecule type" value="Genomic_DNA"/>
</dbReference>
<feature type="transmembrane region" description="Helical" evidence="1">
    <location>
        <begin position="5"/>
        <end position="24"/>
    </location>
</feature>
<evidence type="ECO:0008006" key="4">
    <source>
        <dbReference type="Google" id="ProtNLM"/>
    </source>
</evidence>
<dbReference type="OrthoDB" id="378751at2157"/>
<reference evidence="3" key="1">
    <citation type="submission" date="2017-06" db="EMBL/GenBank/DDBJ databases">
        <authorList>
            <person name="Cremers G."/>
        </authorList>
    </citation>
    <scope>NUCLEOTIDE SEQUENCE [LARGE SCALE GENOMIC DNA]</scope>
</reference>
<organism evidence="2 3">
    <name type="scientific">Candidatus Methanoperedens nitratireducens</name>
    <dbReference type="NCBI Taxonomy" id="1392998"/>
    <lineage>
        <taxon>Archaea</taxon>
        <taxon>Methanobacteriati</taxon>
        <taxon>Methanobacteriota</taxon>
        <taxon>Stenosarchaea group</taxon>
        <taxon>Methanomicrobia</taxon>
        <taxon>Methanosarcinales</taxon>
        <taxon>ANME-2 cluster</taxon>
        <taxon>Candidatus Methanoperedentaceae</taxon>
        <taxon>Candidatus Methanoperedens</taxon>
    </lineage>
</organism>
<proteinExistence type="predicted"/>
<keyword evidence="1" id="KW-0812">Transmembrane</keyword>
<feature type="transmembrane region" description="Helical" evidence="1">
    <location>
        <begin position="358"/>
        <end position="377"/>
    </location>
</feature>
<name>A0A284VQK6_9EURY</name>
<dbReference type="Proteomes" id="UP000218615">
    <property type="component" value="Unassembled WGS sequence"/>
</dbReference>